<sequence>MNTNVNPGANVNYANQPQSAPIMTVKDWLITMLILIIPLVNLIMLFVWAFGGGANPNKSNYAKAALLWMVIGFVVYLIFTFLIIGLIGVSTYR</sequence>
<protein>
    <submittedName>
        <fullName evidence="2">Uncharacterized protein</fullName>
    </submittedName>
</protein>
<dbReference type="RefSeq" id="WP_025850419.1">
    <property type="nucleotide sequence ID" value="NZ_JARLKN010000051.1"/>
</dbReference>
<evidence type="ECO:0000256" key="1">
    <source>
        <dbReference type="SAM" id="Phobius"/>
    </source>
</evidence>
<keyword evidence="1" id="KW-1133">Transmembrane helix</keyword>
<feature type="transmembrane region" description="Helical" evidence="1">
    <location>
        <begin position="65"/>
        <end position="89"/>
    </location>
</feature>
<dbReference type="EMBL" id="JAUMKJ010000023">
    <property type="protein sequence ID" value="MDO3679089.1"/>
    <property type="molecule type" value="Genomic_DNA"/>
</dbReference>
<dbReference type="Proteomes" id="UP001168883">
    <property type="component" value="Unassembled WGS sequence"/>
</dbReference>
<name>A0ABT8VDP4_9BACL</name>
<gene>
    <name evidence="2" type="ORF">Q3C12_18940</name>
</gene>
<evidence type="ECO:0000313" key="3">
    <source>
        <dbReference type="Proteomes" id="UP001168883"/>
    </source>
</evidence>
<evidence type="ECO:0000313" key="2">
    <source>
        <dbReference type="EMBL" id="MDO3679089.1"/>
    </source>
</evidence>
<reference evidence="2" key="1">
    <citation type="submission" date="2023-07" db="EMBL/GenBank/DDBJ databases">
        <authorList>
            <person name="Aktuganov G."/>
            <person name="Boyko T."/>
            <person name="Delegan Y."/>
            <person name="Galimzianova N."/>
            <person name="Gilvanova E."/>
            <person name="Korobov V."/>
            <person name="Kuzmina L."/>
            <person name="Melentiev A."/>
            <person name="Milman P."/>
            <person name="Ryabova A."/>
            <person name="Stupak E."/>
            <person name="Yasakov T."/>
            <person name="Zharikova N."/>
            <person name="Zhurenko E."/>
        </authorList>
    </citation>
    <scope>NUCLEOTIDE SEQUENCE</scope>
    <source>
        <strain evidence="2">IB-739</strain>
    </source>
</reference>
<keyword evidence="3" id="KW-1185">Reference proteome</keyword>
<keyword evidence="1" id="KW-0472">Membrane</keyword>
<organism evidence="2 3">
    <name type="scientific">Paenibacillus ehimensis</name>
    <dbReference type="NCBI Taxonomy" id="79264"/>
    <lineage>
        <taxon>Bacteria</taxon>
        <taxon>Bacillati</taxon>
        <taxon>Bacillota</taxon>
        <taxon>Bacilli</taxon>
        <taxon>Bacillales</taxon>
        <taxon>Paenibacillaceae</taxon>
        <taxon>Paenibacillus</taxon>
    </lineage>
</organism>
<accession>A0ABT8VDP4</accession>
<comment type="caution">
    <text evidence="2">The sequence shown here is derived from an EMBL/GenBank/DDBJ whole genome shotgun (WGS) entry which is preliminary data.</text>
</comment>
<keyword evidence="1" id="KW-0812">Transmembrane</keyword>
<proteinExistence type="predicted"/>
<feature type="transmembrane region" description="Helical" evidence="1">
    <location>
        <begin position="28"/>
        <end position="50"/>
    </location>
</feature>